<dbReference type="PANTHER" id="PTHR37984:SF5">
    <property type="entry name" value="PROTEIN NYNRIN-LIKE"/>
    <property type="match status" value="1"/>
</dbReference>
<dbReference type="InterPro" id="IPR036397">
    <property type="entry name" value="RNaseH_sf"/>
</dbReference>
<dbReference type="Proteomes" id="UP000653454">
    <property type="component" value="Unassembled WGS sequence"/>
</dbReference>
<dbReference type="Pfam" id="PF00665">
    <property type="entry name" value="rve"/>
    <property type="match status" value="1"/>
</dbReference>
<dbReference type="SUPFAM" id="SSF53098">
    <property type="entry name" value="Ribonuclease H-like"/>
    <property type="match status" value="1"/>
</dbReference>
<evidence type="ECO:0000256" key="11">
    <source>
        <dbReference type="ARBA" id="ARBA00023268"/>
    </source>
</evidence>
<dbReference type="SMART" id="SM00343">
    <property type="entry name" value="ZnF_C2HC"/>
    <property type="match status" value="2"/>
</dbReference>
<feature type="region of interest" description="Disordered" evidence="13">
    <location>
        <begin position="1353"/>
        <end position="1373"/>
    </location>
</feature>
<dbReference type="SUPFAM" id="SSF57756">
    <property type="entry name" value="Retrovirus zinc finger-like domains"/>
    <property type="match status" value="1"/>
</dbReference>
<dbReference type="FunFam" id="3.30.70.270:FF:000020">
    <property type="entry name" value="Transposon Tf2-6 polyprotein-like Protein"/>
    <property type="match status" value="1"/>
</dbReference>
<dbReference type="GO" id="GO:0042575">
    <property type="term" value="C:DNA polymerase complex"/>
    <property type="evidence" value="ECO:0007669"/>
    <property type="project" value="UniProtKB-ARBA"/>
</dbReference>
<dbReference type="PROSITE" id="PS50158">
    <property type="entry name" value="ZF_CCHC"/>
    <property type="match status" value="2"/>
</dbReference>
<keyword evidence="10" id="KW-0238">DNA-binding</keyword>
<dbReference type="InterPro" id="IPR050951">
    <property type="entry name" value="Retrovirus_Pol_polyprotein"/>
</dbReference>
<keyword evidence="8" id="KW-0378">Hydrolase</keyword>
<dbReference type="Pfam" id="PF00078">
    <property type="entry name" value="RVT_1"/>
    <property type="match status" value="1"/>
</dbReference>
<dbReference type="Gene3D" id="4.10.60.10">
    <property type="entry name" value="Zinc finger, CCHC-type"/>
    <property type="match status" value="1"/>
</dbReference>
<dbReference type="InterPro" id="IPR043502">
    <property type="entry name" value="DNA/RNA_pol_sf"/>
</dbReference>
<dbReference type="CDD" id="cd00303">
    <property type="entry name" value="retropepsin_like"/>
    <property type="match status" value="1"/>
</dbReference>
<keyword evidence="11" id="KW-0511">Multifunctional enzyme</keyword>
<dbReference type="InterPro" id="IPR043128">
    <property type="entry name" value="Rev_trsase/Diguanyl_cyclase"/>
</dbReference>
<dbReference type="InterPro" id="IPR021109">
    <property type="entry name" value="Peptidase_aspartic_dom_sf"/>
</dbReference>
<dbReference type="CDD" id="cd09274">
    <property type="entry name" value="RNase_HI_RT_Ty3"/>
    <property type="match status" value="1"/>
</dbReference>
<proteinExistence type="predicted"/>
<evidence type="ECO:0000256" key="12">
    <source>
        <dbReference type="PROSITE-ProRule" id="PRU00047"/>
    </source>
</evidence>
<dbReference type="Pfam" id="PF17919">
    <property type="entry name" value="RT_RNaseH_2"/>
    <property type="match status" value="1"/>
</dbReference>
<feature type="domain" description="Integrase catalytic" evidence="16">
    <location>
        <begin position="1188"/>
        <end position="1345"/>
    </location>
</feature>
<dbReference type="Gene3D" id="3.30.420.10">
    <property type="entry name" value="Ribonuclease H-like superfamily/Ribonuclease H"/>
    <property type="match status" value="1"/>
</dbReference>
<keyword evidence="12" id="KW-0863">Zinc-finger</keyword>
<keyword evidence="2" id="KW-0645">Protease</keyword>
<dbReference type="FunFam" id="1.10.340.70:FF:000001">
    <property type="entry name" value="Retrovirus-related Pol polyprotein from transposon gypsy-like Protein"/>
    <property type="match status" value="1"/>
</dbReference>
<name>A0A8S4GG94_PLUXY</name>
<protein>
    <recommendedName>
        <fullName evidence="1">RNA-directed DNA polymerase</fullName>
        <ecNumber evidence="1">2.7.7.49</ecNumber>
    </recommendedName>
</protein>
<sequence length="1489" mass="170148">MPKRSRKTNRDTFQVEELLPGKRWRPWRAASPEPAPTATVVTESSDPAPQPAPVPVVPEPSTSNSLPSSKVYPYSFENSNMKPDIIPIFDPEKSEIFSQQWLNKIEQLASIHNWSDNIKSYYMQSRLSGMAKLWHSSLTSYDLTWAQWKEELIRAFPCSIDYPEYLRDMLARKKSFNESMAQYFYQKNAMLTKLEITAEKAVACIIDGLPMHMKAPARAGNYKTSSELYSNFLAVMEESKFKPQSFRPRVSPVVRPRDPNEVQARDPKKTVTCFLCNETGHTVRRCPKNSNRPSCTHCGKIGHKSEDCWSRLVKPDTGANNSSTSINLISAEVNDTYYTEVNVNGVKLLGYLDSGAKINVARPEISHMLGIPLLPSTSLIRGFTGNVTHAKGFHRVQMTINDIPIETDLVIADFPLEKAQIIIGQPIINDPRLQIVIHGTNLSIQKAKQEIVEPVFNILAIEDIHVPEKRVPIHCSSDVVIPPHSTAPVRVIMPSADLSQDIFVEGRTRHCTVRNFQISSTLLNGQSGVLCISNDSSDALLLNQGELLARGDIDFEYPESCPSLQYDLNVSMEDVFAVDVQKIQCNSDNPTIKEKLNDLLIEYSGCFSSSTSDLGCTDKIEMKINLNSDNPVCYRPYRLSLPEKAIVRDKINDLLENNIIRESSSPYCSPIVLVKKKNGDYRLCVDYRKLNSITVKDKYPLPIIEEQIEKLCGKKYFTSLDMSQGFYQIPLEEQSIPKTGFITPEGHYEFLRMPFGLANSPSVYQRLMDRILGDLRFDKVLPYMDDLLIASTTEEEGLKTLKMVLDIIKESKLTLNLDKCKFLQTNIEYLGYEITNGGIRPGIKKTEAVSNFKEPQNVHELRMFLGLTSYFRKFVRGYALIASDLYKLLKKNQPWLWNSEQQNAFRKLKTILTTRPLLALYDHSAETEVHTDASSKGLAGILLQRHGNELRPVAYFSRKTSKEESVYHSYELETLAVVESLKRFRIYLAGIEFKVVTDCSAVRETFEKRDLLPRIARWWLSIQEYNFHVEHRPGTAHKHVDALSRVPLDTDSSTNITEIFVLDLLDWIVCTQNQDSKLRVIRDKLEIDKDDKELRNDYVIKDNRLYKKIANNQLRLAVPKSGRWYIMRKYHDDIGHPGLKRCETIIKEQFWFPKMTKFIRKYVNSCLDCAYKRGQYGKYEGRLHPIEKVDEPLHTIHIDHVGPFCKSRKGNSYLFVIVDSFTKFVWAEPCRTTKSAEVISNLEKIFSMFGYPKRIVSDRGTAFTSKTFRDYCNNKQIQHIQNSVASPRSNGQVERFNRTLIEAINKSTAEEKDWDTCIINVTWGINNTINSTTGFPAYRLMFKAKRSLLQGMGENEKDSEETAEAVQKEAKQNIEKTAERMKKTFDSKRKNPTIYKVNDLVLWNKSECATKDARKKLKEKFSGPYKIKKCLGNDRYVIVALKGVKGYKKFTAVVASDVLRKFMDVSEKEDSSSDSSIDSTEDLIDLLEG</sequence>
<dbReference type="GO" id="GO:0008270">
    <property type="term" value="F:zinc ion binding"/>
    <property type="evidence" value="ECO:0007669"/>
    <property type="project" value="UniProtKB-KW"/>
</dbReference>
<dbReference type="InterPro" id="IPR001878">
    <property type="entry name" value="Znf_CCHC"/>
</dbReference>
<dbReference type="PANTHER" id="PTHR37984">
    <property type="entry name" value="PROTEIN CBG26694"/>
    <property type="match status" value="1"/>
</dbReference>
<dbReference type="Pfam" id="PF00098">
    <property type="entry name" value="zf-CCHC"/>
    <property type="match status" value="1"/>
</dbReference>
<dbReference type="FunFam" id="3.30.420.10:FF:000032">
    <property type="entry name" value="Retrovirus-related Pol polyprotein from transposon 297-like Protein"/>
    <property type="match status" value="1"/>
</dbReference>
<dbReference type="GO" id="GO:0015074">
    <property type="term" value="P:DNA integration"/>
    <property type="evidence" value="ECO:0007669"/>
    <property type="project" value="InterPro"/>
</dbReference>
<dbReference type="Gene3D" id="2.40.70.10">
    <property type="entry name" value="Acid Proteases"/>
    <property type="match status" value="1"/>
</dbReference>
<feature type="domain" description="Reverse transcriptase" evidence="15">
    <location>
        <begin position="655"/>
        <end position="834"/>
    </location>
</feature>
<dbReference type="InterPro" id="IPR012337">
    <property type="entry name" value="RNaseH-like_sf"/>
</dbReference>
<gene>
    <name evidence="17" type="ORF">PLXY2_LOCUS16102</name>
</gene>
<dbReference type="InterPro" id="IPR036875">
    <property type="entry name" value="Znf_CCHC_sf"/>
</dbReference>
<evidence type="ECO:0000256" key="6">
    <source>
        <dbReference type="ARBA" id="ARBA00022750"/>
    </source>
</evidence>
<feature type="domain" description="CCHC-type" evidence="14">
    <location>
        <begin position="295"/>
        <end position="308"/>
    </location>
</feature>
<dbReference type="CDD" id="cd01647">
    <property type="entry name" value="RT_LTR"/>
    <property type="match status" value="1"/>
</dbReference>
<dbReference type="Pfam" id="PF17921">
    <property type="entry name" value="Integrase_H2C2"/>
    <property type="match status" value="1"/>
</dbReference>
<dbReference type="FunFam" id="3.10.10.10:FF:000007">
    <property type="entry name" value="Retrovirus-related Pol polyprotein from transposon 17.6-like Protein"/>
    <property type="match status" value="1"/>
</dbReference>
<keyword evidence="3" id="KW-0808">Transferase</keyword>
<dbReference type="PROSITE" id="PS50994">
    <property type="entry name" value="INTEGRASE"/>
    <property type="match status" value="1"/>
</dbReference>
<keyword evidence="4" id="KW-0548">Nucleotidyltransferase</keyword>
<evidence type="ECO:0000313" key="17">
    <source>
        <dbReference type="EMBL" id="CAG9137848.1"/>
    </source>
</evidence>
<evidence type="ECO:0000313" key="18">
    <source>
        <dbReference type="Proteomes" id="UP000653454"/>
    </source>
</evidence>
<evidence type="ECO:0000256" key="4">
    <source>
        <dbReference type="ARBA" id="ARBA00022695"/>
    </source>
</evidence>
<dbReference type="FunFam" id="3.10.20.370:FF:000001">
    <property type="entry name" value="Retrovirus-related Pol polyprotein from transposon 17.6-like protein"/>
    <property type="match status" value="1"/>
</dbReference>
<dbReference type="GO" id="GO:0006508">
    <property type="term" value="P:proteolysis"/>
    <property type="evidence" value="ECO:0007669"/>
    <property type="project" value="UniProtKB-KW"/>
</dbReference>
<keyword evidence="7" id="KW-0255">Endonuclease</keyword>
<dbReference type="Gene3D" id="3.30.70.270">
    <property type="match status" value="2"/>
</dbReference>
<dbReference type="GO" id="GO:0003677">
    <property type="term" value="F:DNA binding"/>
    <property type="evidence" value="ECO:0007669"/>
    <property type="project" value="UniProtKB-KW"/>
</dbReference>
<evidence type="ECO:0000256" key="13">
    <source>
        <dbReference type="SAM" id="MobiDB-lite"/>
    </source>
</evidence>
<evidence type="ECO:0000256" key="8">
    <source>
        <dbReference type="ARBA" id="ARBA00022801"/>
    </source>
</evidence>
<feature type="region of interest" description="Disordered" evidence="13">
    <location>
        <begin position="1467"/>
        <end position="1489"/>
    </location>
</feature>
<dbReference type="InterPro" id="IPR000477">
    <property type="entry name" value="RT_dom"/>
</dbReference>
<organism evidence="17 18">
    <name type="scientific">Plutella xylostella</name>
    <name type="common">Diamondback moth</name>
    <name type="synonym">Plutella maculipennis</name>
    <dbReference type="NCBI Taxonomy" id="51655"/>
    <lineage>
        <taxon>Eukaryota</taxon>
        <taxon>Metazoa</taxon>
        <taxon>Ecdysozoa</taxon>
        <taxon>Arthropoda</taxon>
        <taxon>Hexapoda</taxon>
        <taxon>Insecta</taxon>
        <taxon>Pterygota</taxon>
        <taxon>Neoptera</taxon>
        <taxon>Endopterygota</taxon>
        <taxon>Lepidoptera</taxon>
        <taxon>Glossata</taxon>
        <taxon>Ditrysia</taxon>
        <taxon>Yponomeutoidea</taxon>
        <taxon>Plutellidae</taxon>
        <taxon>Plutella</taxon>
    </lineage>
</organism>
<evidence type="ECO:0000256" key="7">
    <source>
        <dbReference type="ARBA" id="ARBA00022759"/>
    </source>
</evidence>
<keyword evidence="12" id="KW-0479">Metal-binding</keyword>
<feature type="compositionally biased region" description="Acidic residues" evidence="13">
    <location>
        <begin position="1479"/>
        <end position="1489"/>
    </location>
</feature>
<dbReference type="EC" id="2.7.7.49" evidence="1"/>
<evidence type="ECO:0000256" key="3">
    <source>
        <dbReference type="ARBA" id="ARBA00022679"/>
    </source>
</evidence>
<evidence type="ECO:0000256" key="10">
    <source>
        <dbReference type="ARBA" id="ARBA00023125"/>
    </source>
</evidence>
<dbReference type="EMBL" id="CAJHNJ030000433">
    <property type="protein sequence ID" value="CAG9137848.1"/>
    <property type="molecule type" value="Genomic_DNA"/>
</dbReference>
<dbReference type="SUPFAM" id="SSF50630">
    <property type="entry name" value="Acid proteases"/>
    <property type="match status" value="1"/>
</dbReference>
<evidence type="ECO:0000259" key="14">
    <source>
        <dbReference type="PROSITE" id="PS50158"/>
    </source>
</evidence>
<evidence type="ECO:0000259" key="15">
    <source>
        <dbReference type="PROSITE" id="PS50878"/>
    </source>
</evidence>
<keyword evidence="6" id="KW-0064">Aspartyl protease</keyword>
<dbReference type="GO" id="GO:0004519">
    <property type="term" value="F:endonuclease activity"/>
    <property type="evidence" value="ECO:0007669"/>
    <property type="project" value="UniProtKB-KW"/>
</dbReference>
<evidence type="ECO:0000256" key="9">
    <source>
        <dbReference type="ARBA" id="ARBA00022918"/>
    </source>
</evidence>
<evidence type="ECO:0000256" key="1">
    <source>
        <dbReference type="ARBA" id="ARBA00012493"/>
    </source>
</evidence>
<dbReference type="GO" id="GO:0003964">
    <property type="term" value="F:RNA-directed DNA polymerase activity"/>
    <property type="evidence" value="ECO:0007669"/>
    <property type="project" value="UniProtKB-KW"/>
</dbReference>
<keyword evidence="18" id="KW-1185">Reference proteome</keyword>
<dbReference type="Gene3D" id="3.10.10.10">
    <property type="entry name" value="HIV Type 1 Reverse Transcriptase, subunit A, domain 1"/>
    <property type="match status" value="1"/>
</dbReference>
<reference evidence="17" key="1">
    <citation type="submission" date="2020-11" db="EMBL/GenBank/DDBJ databases">
        <authorList>
            <person name="Whiteford S."/>
        </authorList>
    </citation>
    <scope>NUCLEOTIDE SEQUENCE</scope>
</reference>
<dbReference type="PROSITE" id="PS50878">
    <property type="entry name" value="RT_POL"/>
    <property type="match status" value="1"/>
</dbReference>
<comment type="caution">
    <text evidence="17">The sequence shown here is derived from an EMBL/GenBank/DDBJ whole genome shotgun (WGS) entry which is preliminary data.</text>
</comment>
<feature type="domain" description="CCHC-type" evidence="14">
    <location>
        <begin position="273"/>
        <end position="288"/>
    </location>
</feature>
<accession>A0A8S4GG94</accession>
<feature type="compositionally biased region" description="Pro residues" evidence="13">
    <location>
        <begin position="48"/>
        <end position="58"/>
    </location>
</feature>
<keyword evidence="12" id="KW-0862">Zinc</keyword>
<dbReference type="InterPro" id="IPR041577">
    <property type="entry name" value="RT_RNaseH_2"/>
</dbReference>
<dbReference type="InterPro" id="IPR001584">
    <property type="entry name" value="Integrase_cat-core"/>
</dbReference>
<keyword evidence="5" id="KW-0540">Nuclease</keyword>
<evidence type="ECO:0000256" key="2">
    <source>
        <dbReference type="ARBA" id="ARBA00022670"/>
    </source>
</evidence>
<dbReference type="InterPro" id="IPR041588">
    <property type="entry name" value="Integrase_H2C2"/>
</dbReference>
<dbReference type="Gene3D" id="1.10.340.70">
    <property type="match status" value="1"/>
</dbReference>
<feature type="region of interest" description="Disordered" evidence="13">
    <location>
        <begin position="24"/>
        <end position="66"/>
    </location>
</feature>
<evidence type="ECO:0000259" key="16">
    <source>
        <dbReference type="PROSITE" id="PS50994"/>
    </source>
</evidence>
<evidence type="ECO:0000256" key="5">
    <source>
        <dbReference type="ARBA" id="ARBA00022722"/>
    </source>
</evidence>
<dbReference type="SUPFAM" id="SSF56672">
    <property type="entry name" value="DNA/RNA polymerases"/>
    <property type="match status" value="1"/>
</dbReference>
<keyword evidence="9" id="KW-0695">RNA-directed DNA polymerase</keyword>
<dbReference type="GO" id="GO:0004190">
    <property type="term" value="F:aspartic-type endopeptidase activity"/>
    <property type="evidence" value="ECO:0007669"/>
    <property type="project" value="UniProtKB-KW"/>
</dbReference>